<evidence type="ECO:0000256" key="3">
    <source>
        <dbReference type="ARBA" id="ARBA00022801"/>
    </source>
</evidence>
<dbReference type="OrthoDB" id="5565075at2759"/>
<dbReference type="Proteomes" id="UP000694850">
    <property type="component" value="Unplaced"/>
</dbReference>
<keyword evidence="1 7" id="KW-0645">Protease</keyword>
<name>A0A8B7AMU0_ORYAF</name>
<dbReference type="SMART" id="SM00020">
    <property type="entry name" value="Tryp_SPc"/>
    <property type="match status" value="1"/>
</dbReference>
<dbReference type="PROSITE" id="PS00134">
    <property type="entry name" value="TRYPSIN_HIS"/>
    <property type="match status" value="1"/>
</dbReference>
<feature type="chain" id="PRO_5034939069" evidence="8">
    <location>
        <begin position="19"/>
        <end position="249"/>
    </location>
</feature>
<dbReference type="GO" id="GO:0006508">
    <property type="term" value="P:proteolysis"/>
    <property type="evidence" value="ECO:0007669"/>
    <property type="project" value="UniProtKB-KW"/>
</dbReference>
<evidence type="ECO:0000256" key="8">
    <source>
        <dbReference type="SAM" id="SignalP"/>
    </source>
</evidence>
<dbReference type="Pfam" id="PF00089">
    <property type="entry name" value="Trypsin"/>
    <property type="match status" value="1"/>
</dbReference>
<dbReference type="InterPro" id="IPR001314">
    <property type="entry name" value="Peptidase_S1A"/>
</dbReference>
<dbReference type="GeneID" id="103204119"/>
<dbReference type="Gene3D" id="2.40.10.10">
    <property type="entry name" value="Trypsin-like serine proteases"/>
    <property type="match status" value="2"/>
</dbReference>
<accession>A0A8B7AMU0</accession>
<dbReference type="FunFam" id="2.40.10.10:FF:000068">
    <property type="entry name" value="transmembrane protease serine 2"/>
    <property type="match status" value="1"/>
</dbReference>
<dbReference type="GO" id="GO:0005737">
    <property type="term" value="C:cytoplasm"/>
    <property type="evidence" value="ECO:0007669"/>
    <property type="project" value="TreeGrafter"/>
</dbReference>
<organism evidence="10 11">
    <name type="scientific">Orycteropus afer afer</name>
    <dbReference type="NCBI Taxonomy" id="1230840"/>
    <lineage>
        <taxon>Eukaryota</taxon>
        <taxon>Metazoa</taxon>
        <taxon>Chordata</taxon>
        <taxon>Craniata</taxon>
        <taxon>Vertebrata</taxon>
        <taxon>Euteleostomi</taxon>
        <taxon>Mammalia</taxon>
        <taxon>Eutheria</taxon>
        <taxon>Afrotheria</taxon>
        <taxon>Tubulidentata</taxon>
        <taxon>Orycteropodidae</taxon>
        <taxon>Orycteropus</taxon>
    </lineage>
</organism>
<proteinExistence type="predicted"/>
<feature type="signal peptide" evidence="8">
    <location>
        <begin position="1"/>
        <end position="18"/>
    </location>
</feature>
<dbReference type="InterPro" id="IPR009003">
    <property type="entry name" value="Peptidase_S1_PA"/>
</dbReference>
<sequence length="249" mass="28154">MQFLLLLLTFLLPPGARAGEIIGGQEARPHSHPYMAYLQIRTPFGTKSCGGFLVREDFVLTAAHCLGSPINVILGAHNIQRPERTQQHVAVVRAIPHPEYNPQINVNDIMLLQLRNRARRNRFVRPLALPRTQARLRPGTLCTAAGWGLLDVNRRTSILQDAQLRVQSDQECSNRFNFYNSQIQICVGDRRERKSVFLGDSGGPLVCNNVARGIVSYGKRDGTPPAVFTRIISFLSWIRRTMRRFKQQS</sequence>
<evidence type="ECO:0000256" key="1">
    <source>
        <dbReference type="ARBA" id="ARBA00022670"/>
    </source>
</evidence>
<evidence type="ECO:0000256" key="4">
    <source>
        <dbReference type="ARBA" id="ARBA00022825"/>
    </source>
</evidence>
<keyword evidence="6" id="KW-1015">Disulfide bond</keyword>
<dbReference type="InterPro" id="IPR033116">
    <property type="entry name" value="TRYPSIN_SER"/>
</dbReference>
<gene>
    <name evidence="11" type="primary">LOC103204119</name>
</gene>
<dbReference type="InterPro" id="IPR018114">
    <property type="entry name" value="TRYPSIN_HIS"/>
</dbReference>
<dbReference type="FunFam" id="2.40.10.10:FF:000014">
    <property type="entry name" value="Complement factor D"/>
    <property type="match status" value="1"/>
</dbReference>
<feature type="domain" description="Peptidase S1" evidence="9">
    <location>
        <begin position="21"/>
        <end position="243"/>
    </location>
</feature>
<evidence type="ECO:0000313" key="10">
    <source>
        <dbReference type="Proteomes" id="UP000694850"/>
    </source>
</evidence>
<keyword evidence="3 7" id="KW-0378">Hydrolase</keyword>
<dbReference type="GO" id="GO:0004252">
    <property type="term" value="F:serine-type endopeptidase activity"/>
    <property type="evidence" value="ECO:0007669"/>
    <property type="project" value="InterPro"/>
</dbReference>
<keyword evidence="4 7" id="KW-0720">Serine protease</keyword>
<dbReference type="PROSITE" id="PS00135">
    <property type="entry name" value="TRYPSIN_SER"/>
    <property type="match status" value="1"/>
</dbReference>
<evidence type="ECO:0000256" key="2">
    <source>
        <dbReference type="ARBA" id="ARBA00022729"/>
    </source>
</evidence>
<reference evidence="11" key="1">
    <citation type="submission" date="2025-08" db="UniProtKB">
        <authorList>
            <consortium name="RefSeq"/>
        </authorList>
    </citation>
    <scope>IDENTIFICATION</scope>
</reference>
<dbReference type="InterPro" id="IPR001254">
    <property type="entry name" value="Trypsin_dom"/>
</dbReference>
<keyword evidence="5" id="KW-0865">Zymogen</keyword>
<dbReference type="InterPro" id="IPR043504">
    <property type="entry name" value="Peptidase_S1_PA_chymotrypsin"/>
</dbReference>
<dbReference type="PRINTS" id="PR00722">
    <property type="entry name" value="CHYMOTRYPSIN"/>
</dbReference>
<dbReference type="CDD" id="cd00190">
    <property type="entry name" value="Tryp_SPc"/>
    <property type="match status" value="1"/>
</dbReference>
<dbReference type="RefSeq" id="XP_007947451.1">
    <property type="nucleotide sequence ID" value="XM_007949260.1"/>
</dbReference>
<evidence type="ECO:0000259" key="9">
    <source>
        <dbReference type="PROSITE" id="PS50240"/>
    </source>
</evidence>
<dbReference type="PANTHER" id="PTHR24271">
    <property type="entry name" value="KALLIKREIN-RELATED"/>
    <property type="match status" value="1"/>
</dbReference>
<evidence type="ECO:0000256" key="6">
    <source>
        <dbReference type="ARBA" id="ARBA00023157"/>
    </source>
</evidence>
<evidence type="ECO:0000256" key="7">
    <source>
        <dbReference type="RuleBase" id="RU363034"/>
    </source>
</evidence>
<dbReference type="PANTHER" id="PTHR24271:SF13">
    <property type="entry name" value="CATHEPSIN G"/>
    <property type="match status" value="1"/>
</dbReference>
<evidence type="ECO:0000256" key="5">
    <source>
        <dbReference type="ARBA" id="ARBA00023145"/>
    </source>
</evidence>
<dbReference type="PROSITE" id="PS50240">
    <property type="entry name" value="TRYPSIN_DOM"/>
    <property type="match status" value="1"/>
</dbReference>
<keyword evidence="10" id="KW-1185">Reference proteome</keyword>
<evidence type="ECO:0000313" key="11">
    <source>
        <dbReference type="RefSeq" id="XP_007947451.1"/>
    </source>
</evidence>
<dbReference type="SUPFAM" id="SSF50494">
    <property type="entry name" value="Trypsin-like serine proteases"/>
    <property type="match status" value="1"/>
</dbReference>
<keyword evidence="2 8" id="KW-0732">Signal</keyword>
<dbReference type="AlphaFoldDB" id="A0A8B7AMU0"/>
<protein>
    <submittedName>
        <fullName evidence="11">Cathepsin G-like</fullName>
    </submittedName>
</protein>